<evidence type="ECO:0000313" key="4">
    <source>
        <dbReference type="Proteomes" id="UP000030746"/>
    </source>
</evidence>
<dbReference type="InterPro" id="IPR014716">
    <property type="entry name" value="Fibrinogen_a/b/g_C_1"/>
</dbReference>
<dbReference type="SUPFAM" id="SSF56496">
    <property type="entry name" value="Fibrinogen C-terminal domain-like"/>
    <property type="match status" value="1"/>
</dbReference>
<dbReference type="KEGG" id="lgi:LOTGIDRAFT_83908"/>
<dbReference type="PROSITE" id="PS00514">
    <property type="entry name" value="FIBRINOGEN_C_1"/>
    <property type="match status" value="1"/>
</dbReference>
<dbReference type="OMA" id="TRTICWE"/>
<feature type="non-terminal residue" evidence="3">
    <location>
        <position position="1"/>
    </location>
</feature>
<dbReference type="HOGENOM" id="CLU_038628_6_2_1"/>
<dbReference type="Pfam" id="PF00147">
    <property type="entry name" value="Fibrinogen_C"/>
    <property type="match status" value="1"/>
</dbReference>
<dbReference type="PROSITE" id="PS51406">
    <property type="entry name" value="FIBRINOGEN_C_2"/>
    <property type="match status" value="1"/>
</dbReference>
<proteinExistence type="predicted"/>
<dbReference type="GO" id="GO:0005615">
    <property type="term" value="C:extracellular space"/>
    <property type="evidence" value="ECO:0007669"/>
    <property type="project" value="TreeGrafter"/>
</dbReference>
<dbReference type="Proteomes" id="UP000030746">
    <property type="component" value="Unassembled WGS sequence"/>
</dbReference>
<dbReference type="InterPro" id="IPR002181">
    <property type="entry name" value="Fibrinogen_a/b/g_C_dom"/>
</dbReference>
<feature type="non-terminal residue" evidence="3">
    <location>
        <position position="196"/>
    </location>
</feature>
<dbReference type="GeneID" id="20252587"/>
<dbReference type="InterPro" id="IPR036056">
    <property type="entry name" value="Fibrinogen-like_C"/>
</dbReference>
<protein>
    <recommendedName>
        <fullName evidence="2">Fibrinogen C-terminal domain-containing protein</fullName>
    </recommendedName>
</protein>
<keyword evidence="1" id="KW-1015">Disulfide bond</keyword>
<dbReference type="CDD" id="cd00087">
    <property type="entry name" value="FReD"/>
    <property type="match status" value="1"/>
</dbReference>
<reference evidence="3 4" key="1">
    <citation type="journal article" date="2013" name="Nature">
        <title>Insights into bilaterian evolution from three spiralian genomes.</title>
        <authorList>
            <person name="Simakov O."/>
            <person name="Marletaz F."/>
            <person name="Cho S.J."/>
            <person name="Edsinger-Gonzales E."/>
            <person name="Havlak P."/>
            <person name="Hellsten U."/>
            <person name="Kuo D.H."/>
            <person name="Larsson T."/>
            <person name="Lv J."/>
            <person name="Arendt D."/>
            <person name="Savage R."/>
            <person name="Osoegawa K."/>
            <person name="de Jong P."/>
            <person name="Grimwood J."/>
            <person name="Chapman J.A."/>
            <person name="Shapiro H."/>
            <person name="Aerts A."/>
            <person name="Otillar R.P."/>
            <person name="Terry A.Y."/>
            <person name="Boore J.L."/>
            <person name="Grigoriev I.V."/>
            <person name="Lindberg D.R."/>
            <person name="Seaver E.C."/>
            <person name="Weisblat D.A."/>
            <person name="Putnam N.H."/>
            <person name="Rokhsar D.S."/>
        </authorList>
    </citation>
    <scope>NUCLEOTIDE SEQUENCE [LARGE SCALE GENOMIC DNA]</scope>
</reference>
<dbReference type="CTD" id="20252587"/>
<name>V4ACQ3_LOTGI</name>
<dbReference type="STRING" id="225164.V4ACQ3"/>
<feature type="domain" description="Fibrinogen C-terminal" evidence="2">
    <location>
        <begin position="1"/>
        <end position="196"/>
    </location>
</feature>
<dbReference type="Gene3D" id="3.90.215.10">
    <property type="entry name" value="Gamma Fibrinogen, chain A, domain 1"/>
    <property type="match status" value="1"/>
</dbReference>
<evidence type="ECO:0000259" key="2">
    <source>
        <dbReference type="PROSITE" id="PS51406"/>
    </source>
</evidence>
<accession>V4ACQ3</accession>
<dbReference type="InterPro" id="IPR020837">
    <property type="entry name" value="Fibrinogen_CS"/>
</dbReference>
<dbReference type="Gene3D" id="4.10.530.10">
    <property type="entry name" value="Gamma-fibrinogen Carboxyl Terminal Fragment, domain 2"/>
    <property type="match status" value="1"/>
</dbReference>
<dbReference type="PANTHER" id="PTHR19143">
    <property type="entry name" value="FIBRINOGEN/TENASCIN/ANGIOPOEITIN"/>
    <property type="match status" value="1"/>
</dbReference>
<dbReference type="EMBL" id="KB202014">
    <property type="protein sequence ID" value="ESO92855.1"/>
    <property type="molecule type" value="Genomic_DNA"/>
</dbReference>
<evidence type="ECO:0000256" key="1">
    <source>
        <dbReference type="ARBA" id="ARBA00023157"/>
    </source>
</evidence>
<dbReference type="AlphaFoldDB" id="V4ACQ3"/>
<keyword evidence="4" id="KW-1185">Reference proteome</keyword>
<dbReference type="OrthoDB" id="7735550at2759"/>
<evidence type="ECO:0000313" key="3">
    <source>
        <dbReference type="EMBL" id="ESO92855.1"/>
    </source>
</evidence>
<dbReference type="SMART" id="SM00186">
    <property type="entry name" value="FBG"/>
    <property type="match status" value="1"/>
</dbReference>
<dbReference type="RefSeq" id="XP_009056401.1">
    <property type="nucleotide sequence ID" value="XM_009058153.1"/>
</dbReference>
<sequence length="196" mass="23342">IYKDCSEAFDDGHKKNGVYFVRPSYAPCAIPVWCDMQTAPGGWLLVQKRYNGDLDFNRDWQDYKKGFGDISAEFWLGNDNLFLLSNQDHYELRIDLWDFTGNRVYASYKTFKIDGERDNYKLHIHGFSGSAKDSLFKHNRMSFSTPDRDNDERREAHCAREWEGGWWFNNCWFAYLNGPYHNHSNIQWRGIAWNHW</sequence>
<organism evidence="3 4">
    <name type="scientific">Lottia gigantea</name>
    <name type="common">Giant owl limpet</name>
    <dbReference type="NCBI Taxonomy" id="225164"/>
    <lineage>
        <taxon>Eukaryota</taxon>
        <taxon>Metazoa</taxon>
        <taxon>Spiralia</taxon>
        <taxon>Lophotrochozoa</taxon>
        <taxon>Mollusca</taxon>
        <taxon>Gastropoda</taxon>
        <taxon>Patellogastropoda</taxon>
        <taxon>Lottioidea</taxon>
        <taxon>Lottiidae</taxon>
        <taxon>Lottia</taxon>
    </lineage>
</organism>
<gene>
    <name evidence="3" type="ORF">LOTGIDRAFT_83908</name>
</gene>
<dbReference type="InterPro" id="IPR050373">
    <property type="entry name" value="Fibrinogen_C-term_domain"/>
</dbReference>